<keyword evidence="2" id="KW-1185">Reference proteome</keyword>
<comment type="caution">
    <text evidence="1">The sequence shown here is derived from an EMBL/GenBank/DDBJ whole genome shotgun (WGS) entry which is preliminary data.</text>
</comment>
<gene>
    <name evidence="1" type="ORF">XENOCAPTIV_013097</name>
</gene>
<evidence type="ECO:0000313" key="1">
    <source>
        <dbReference type="EMBL" id="MEQ2210413.1"/>
    </source>
</evidence>
<dbReference type="EMBL" id="JAHRIN010053152">
    <property type="protein sequence ID" value="MEQ2210413.1"/>
    <property type="molecule type" value="Genomic_DNA"/>
</dbReference>
<protein>
    <submittedName>
        <fullName evidence="1">Uncharacterized protein</fullName>
    </submittedName>
</protein>
<reference evidence="1 2" key="1">
    <citation type="submission" date="2021-06" db="EMBL/GenBank/DDBJ databases">
        <authorList>
            <person name="Palmer J.M."/>
        </authorList>
    </citation>
    <scope>NUCLEOTIDE SEQUENCE [LARGE SCALE GENOMIC DNA]</scope>
    <source>
        <strain evidence="1 2">XC_2019</strain>
        <tissue evidence="1">Muscle</tissue>
    </source>
</reference>
<sequence length="142" mass="16057">MNSSLTSELRLICSAQGASSAQTNEQSGEETELLLRAHISLLTRRRVNFTGRDLRTLFRPQQQVYTRLFHDVTLTPETLRFLMCLFYREEKNPKSAAVGAPKDITVRPRKRKADVAIVRNIQSLSVFTAALNGNKLSDCVDF</sequence>
<organism evidence="1 2">
    <name type="scientific">Xenoophorus captivus</name>
    <dbReference type="NCBI Taxonomy" id="1517983"/>
    <lineage>
        <taxon>Eukaryota</taxon>
        <taxon>Metazoa</taxon>
        <taxon>Chordata</taxon>
        <taxon>Craniata</taxon>
        <taxon>Vertebrata</taxon>
        <taxon>Euteleostomi</taxon>
        <taxon>Actinopterygii</taxon>
        <taxon>Neopterygii</taxon>
        <taxon>Teleostei</taxon>
        <taxon>Neoteleostei</taxon>
        <taxon>Acanthomorphata</taxon>
        <taxon>Ovalentaria</taxon>
        <taxon>Atherinomorphae</taxon>
        <taxon>Cyprinodontiformes</taxon>
        <taxon>Goodeidae</taxon>
        <taxon>Xenoophorus</taxon>
    </lineage>
</organism>
<evidence type="ECO:0000313" key="2">
    <source>
        <dbReference type="Proteomes" id="UP001434883"/>
    </source>
</evidence>
<accession>A0ABV0RSD7</accession>
<proteinExistence type="predicted"/>
<dbReference type="Proteomes" id="UP001434883">
    <property type="component" value="Unassembled WGS sequence"/>
</dbReference>
<name>A0ABV0RSD7_9TELE</name>